<keyword evidence="3" id="KW-1185">Reference proteome</keyword>
<gene>
    <name evidence="2" type="ORF">Aau02nite_79690</name>
</gene>
<dbReference type="Proteomes" id="UP000681340">
    <property type="component" value="Unassembled WGS sequence"/>
</dbReference>
<evidence type="ECO:0000256" key="1">
    <source>
        <dbReference type="SAM" id="Phobius"/>
    </source>
</evidence>
<comment type="caution">
    <text evidence="2">The sequence shown here is derived from an EMBL/GenBank/DDBJ whole genome shotgun (WGS) entry which is preliminary data.</text>
</comment>
<feature type="transmembrane region" description="Helical" evidence="1">
    <location>
        <begin position="40"/>
        <end position="61"/>
    </location>
</feature>
<sequence length="458" mass="47394">MIRVIRTELRRSNAITLTVLLLLASALVLTASMHQWNRQWLLFSYQQAGALLLLVPLALAGGAMLGRREARTGADELMGSTGRPRWQKVTPPAAALAVAVAGVHLLTLAIGATVIGATGGLVNAVGALPALVDITVLVGAGWLGFAAARAWPTPALPPALAALVLVGQVAVEFTAADSRLRNLTLNLPPPGNAWESFTTEALLGRLALGAGLLLGGLLLGVGASRLLRATGLAAAAAGMVLAVVITPLGLGARYRVDAAAQRLVCADGTPQVCVTAGYAHELPTVTPAVRRALTLLAKLPGAPTRAVQWRADAASTFDPAQFRGTTPKTEPGTVLFRVDPDNRLGGTGDLFRLRALDATALTANIVNGAGTTMNGCHLGDTVALGAAGAWLMGVDVPPVTDLQFSYDEGVRAEIAATVRALRNLPEREQVRRVTALRDAADACRTEDLRSILTGAPVA</sequence>
<keyword evidence="1" id="KW-0472">Membrane</keyword>
<feature type="transmembrane region" description="Helical" evidence="1">
    <location>
        <begin position="232"/>
        <end position="252"/>
    </location>
</feature>
<accession>A0A919SVK0</accession>
<evidence type="ECO:0000313" key="2">
    <source>
        <dbReference type="EMBL" id="GIM78197.1"/>
    </source>
</evidence>
<feature type="transmembrane region" description="Helical" evidence="1">
    <location>
        <begin position="121"/>
        <end position="143"/>
    </location>
</feature>
<evidence type="ECO:0000313" key="3">
    <source>
        <dbReference type="Proteomes" id="UP000681340"/>
    </source>
</evidence>
<feature type="transmembrane region" description="Helical" evidence="1">
    <location>
        <begin position="93"/>
        <end position="115"/>
    </location>
</feature>
<organism evidence="2 3">
    <name type="scientific">Actinoplanes auranticolor</name>
    <dbReference type="NCBI Taxonomy" id="47988"/>
    <lineage>
        <taxon>Bacteria</taxon>
        <taxon>Bacillati</taxon>
        <taxon>Actinomycetota</taxon>
        <taxon>Actinomycetes</taxon>
        <taxon>Micromonosporales</taxon>
        <taxon>Micromonosporaceae</taxon>
        <taxon>Actinoplanes</taxon>
    </lineage>
</organism>
<dbReference type="EMBL" id="BOQL01000072">
    <property type="protein sequence ID" value="GIM78197.1"/>
    <property type="molecule type" value="Genomic_DNA"/>
</dbReference>
<dbReference type="RefSeq" id="WP_212993778.1">
    <property type="nucleotide sequence ID" value="NZ_BAABEA010000016.1"/>
</dbReference>
<proteinExistence type="predicted"/>
<keyword evidence="1" id="KW-1133">Transmembrane helix</keyword>
<reference evidence="2" key="1">
    <citation type="submission" date="2021-03" db="EMBL/GenBank/DDBJ databases">
        <title>Whole genome shotgun sequence of Actinoplanes auranticolor NBRC 12245.</title>
        <authorList>
            <person name="Komaki H."/>
            <person name="Tamura T."/>
        </authorList>
    </citation>
    <scope>NUCLEOTIDE SEQUENCE</scope>
    <source>
        <strain evidence="2">NBRC 12245</strain>
    </source>
</reference>
<keyword evidence="1" id="KW-0812">Transmembrane</keyword>
<dbReference type="AlphaFoldDB" id="A0A919SVK0"/>
<name>A0A919SVK0_9ACTN</name>
<feature type="transmembrane region" description="Helical" evidence="1">
    <location>
        <begin position="155"/>
        <end position="176"/>
    </location>
</feature>
<feature type="transmembrane region" description="Helical" evidence="1">
    <location>
        <begin position="202"/>
        <end position="220"/>
    </location>
</feature>
<protein>
    <submittedName>
        <fullName evidence="2">Uncharacterized protein</fullName>
    </submittedName>
</protein>